<evidence type="ECO:0000256" key="7">
    <source>
        <dbReference type="ARBA" id="ARBA00023004"/>
    </source>
</evidence>
<sequence>MKVDCLVRGRVVSPLKPLTLGQKAEVLRIEDGCVAIVGERIMDVGEWQTLKTLDAPTVLDFSGCVVTPGLIDPHTHALFAGNRSHELLLKLQGLGYKEIAKRGGGIRSTVKATRQASFEELVHTTLKRVHAFSKSGVTTVEIKTGYALSVEGEITLLQALKEVEKKSKVRVLKTLLSAHAIPEEYEGRAWDYVKHVVLKTIDYACLNSLAQFVDVFCEPGYFDTQQAKTILEYALSKGLKAKMHADEFEDSGGAKLAAELSLVSADHLESASSEGLSEMARRGVCAVVLPFTFHCSMLPPQKISKYAGLCVALGTDYNPNCTMDSLTSAMNYAVYEMGMQPIEALCAVTVNAARALVLEDVGVLKSGYRADLAVFDVEDEVELVTRGGNSPLLFSMCNGRVVCPS</sequence>
<dbReference type="Gene3D" id="3.20.20.140">
    <property type="entry name" value="Metal-dependent hydrolases"/>
    <property type="match status" value="1"/>
</dbReference>
<dbReference type="InterPro" id="IPR005920">
    <property type="entry name" value="HutI"/>
</dbReference>
<comment type="caution">
    <text evidence="10">The sequence shown here is derived from an EMBL/GenBank/DDBJ whole genome shotgun (WGS) entry which is preliminary data.</text>
</comment>
<dbReference type="Gene3D" id="2.30.40.10">
    <property type="entry name" value="Urease, subunit C, domain 1"/>
    <property type="match status" value="1"/>
</dbReference>
<keyword evidence="3" id="KW-0479">Metal-binding</keyword>
<protein>
    <recommendedName>
        <fullName evidence="2 8">Imidazolonepropionase</fullName>
        <ecNumber evidence="2 8">3.5.2.7</ecNumber>
    </recommendedName>
</protein>
<evidence type="ECO:0000313" key="11">
    <source>
        <dbReference type="Proteomes" id="UP000240880"/>
    </source>
</evidence>
<dbReference type="PANTHER" id="PTHR42752:SF1">
    <property type="entry name" value="IMIDAZOLONEPROPIONASE-RELATED"/>
    <property type="match status" value="1"/>
</dbReference>
<dbReference type="AlphaFoldDB" id="A0A2R6A8K0"/>
<organism evidence="10 11">
    <name type="scientific">Candidatus Marsarchaeota G1 archaeon OSP_D</name>
    <dbReference type="NCBI Taxonomy" id="1978155"/>
    <lineage>
        <taxon>Archaea</taxon>
        <taxon>Candidatus Marsarchaeota</taxon>
        <taxon>Candidatus Marsarchaeota group 1</taxon>
    </lineage>
</organism>
<accession>A0A2R6A8K0</accession>
<evidence type="ECO:0000256" key="2">
    <source>
        <dbReference type="ARBA" id="ARBA00012864"/>
    </source>
</evidence>
<evidence type="ECO:0000256" key="3">
    <source>
        <dbReference type="ARBA" id="ARBA00022723"/>
    </source>
</evidence>
<dbReference type="GO" id="GO:0005737">
    <property type="term" value="C:cytoplasm"/>
    <property type="evidence" value="ECO:0007669"/>
    <property type="project" value="UniProtKB-UniRule"/>
</dbReference>
<dbReference type="GO" id="GO:0050480">
    <property type="term" value="F:imidazolonepropionase activity"/>
    <property type="evidence" value="ECO:0007669"/>
    <property type="project" value="UniProtKB-UniRule"/>
</dbReference>
<dbReference type="EMBL" id="NEXC01000055">
    <property type="protein sequence ID" value="PSN82731.1"/>
    <property type="molecule type" value="Genomic_DNA"/>
</dbReference>
<dbReference type="NCBIfam" id="TIGR01224">
    <property type="entry name" value="hutI"/>
    <property type="match status" value="1"/>
</dbReference>
<keyword evidence="5" id="KW-0369">Histidine metabolism</keyword>
<evidence type="ECO:0000256" key="8">
    <source>
        <dbReference type="NCBIfam" id="TIGR01224"/>
    </source>
</evidence>
<dbReference type="GO" id="GO:0046872">
    <property type="term" value="F:metal ion binding"/>
    <property type="evidence" value="ECO:0007669"/>
    <property type="project" value="UniProtKB-KW"/>
</dbReference>
<reference evidence="10 11" key="1">
    <citation type="submission" date="2017-04" db="EMBL/GenBank/DDBJ databases">
        <title>Novel microbial lineages endemic to geothermal iron-oxide mats fill important gaps in the evolutionary history of Archaea.</title>
        <authorList>
            <person name="Jay Z.J."/>
            <person name="Beam J.P."/>
            <person name="Dlakic M."/>
            <person name="Rusch D.B."/>
            <person name="Kozubal M.A."/>
            <person name="Inskeep W.P."/>
        </authorList>
    </citation>
    <scope>NUCLEOTIDE SEQUENCE [LARGE SCALE GENOMIC DNA]</scope>
    <source>
        <strain evidence="10">OSP_D</strain>
    </source>
</reference>
<evidence type="ECO:0000256" key="6">
    <source>
        <dbReference type="ARBA" id="ARBA00022833"/>
    </source>
</evidence>
<dbReference type="InterPro" id="IPR006680">
    <property type="entry name" value="Amidohydro-rel"/>
</dbReference>
<dbReference type="InterPro" id="IPR032466">
    <property type="entry name" value="Metal_Hydrolase"/>
</dbReference>
<name>A0A2R6A8K0_9ARCH</name>
<proteinExistence type="predicted"/>
<keyword evidence="4" id="KW-0378">Hydrolase</keyword>
<gene>
    <name evidence="10" type="ORF">B9Q01_07185</name>
</gene>
<dbReference type="PANTHER" id="PTHR42752">
    <property type="entry name" value="IMIDAZOLONEPROPIONASE"/>
    <property type="match status" value="1"/>
</dbReference>
<comment type="pathway">
    <text evidence="1">Amino-acid degradation.</text>
</comment>
<dbReference type="GO" id="GO:0019556">
    <property type="term" value="P:L-histidine catabolic process to glutamate and formamide"/>
    <property type="evidence" value="ECO:0007669"/>
    <property type="project" value="UniProtKB-UniRule"/>
</dbReference>
<keyword evidence="7" id="KW-0408">Iron</keyword>
<evidence type="ECO:0000256" key="4">
    <source>
        <dbReference type="ARBA" id="ARBA00022801"/>
    </source>
</evidence>
<dbReference type="InterPro" id="IPR011059">
    <property type="entry name" value="Metal-dep_hydrolase_composite"/>
</dbReference>
<dbReference type="Pfam" id="PF01979">
    <property type="entry name" value="Amidohydro_1"/>
    <property type="match status" value="1"/>
</dbReference>
<evidence type="ECO:0000256" key="5">
    <source>
        <dbReference type="ARBA" id="ARBA00022808"/>
    </source>
</evidence>
<feature type="domain" description="Amidohydrolase-related" evidence="9">
    <location>
        <begin position="65"/>
        <end position="401"/>
    </location>
</feature>
<evidence type="ECO:0000256" key="1">
    <source>
        <dbReference type="ARBA" id="ARBA00005023"/>
    </source>
</evidence>
<evidence type="ECO:0000259" key="9">
    <source>
        <dbReference type="Pfam" id="PF01979"/>
    </source>
</evidence>
<dbReference type="SUPFAM" id="SSF51556">
    <property type="entry name" value="Metallo-dependent hydrolases"/>
    <property type="match status" value="1"/>
</dbReference>
<evidence type="ECO:0000313" key="10">
    <source>
        <dbReference type="EMBL" id="PSN82731.1"/>
    </source>
</evidence>
<dbReference type="EC" id="3.5.2.7" evidence="2 8"/>
<dbReference type="Proteomes" id="UP000240880">
    <property type="component" value="Unassembled WGS sequence"/>
</dbReference>
<dbReference type="SUPFAM" id="SSF51338">
    <property type="entry name" value="Composite domain of metallo-dependent hydrolases"/>
    <property type="match status" value="1"/>
</dbReference>
<keyword evidence="6" id="KW-0862">Zinc</keyword>